<comment type="caution">
    <text evidence="1">The sequence shown here is derived from an EMBL/GenBank/DDBJ whole genome shotgun (WGS) entry which is preliminary data.</text>
</comment>
<dbReference type="Proteomes" id="UP000055024">
    <property type="component" value="Unassembled WGS sequence"/>
</dbReference>
<sequence length="56" mass="6571">MGCRILAVFQLTWKIVRNDFLAACNTMKLLLRMKMEVYHFVAKLCFTIYTSRGAPR</sequence>
<keyword evidence="2" id="KW-1185">Reference proteome</keyword>
<dbReference type="EMBL" id="JYDP01000794">
    <property type="protein sequence ID" value="KRY99546.1"/>
    <property type="molecule type" value="Genomic_DNA"/>
</dbReference>
<evidence type="ECO:0000313" key="1">
    <source>
        <dbReference type="EMBL" id="KRY99546.1"/>
    </source>
</evidence>
<dbReference type="AlphaFoldDB" id="A0A0V1GMH4"/>
<organism evidence="1 2">
    <name type="scientific">Trichinella zimbabwensis</name>
    <dbReference type="NCBI Taxonomy" id="268475"/>
    <lineage>
        <taxon>Eukaryota</taxon>
        <taxon>Metazoa</taxon>
        <taxon>Ecdysozoa</taxon>
        <taxon>Nematoda</taxon>
        <taxon>Enoplea</taxon>
        <taxon>Dorylaimia</taxon>
        <taxon>Trichinellida</taxon>
        <taxon>Trichinellidae</taxon>
        <taxon>Trichinella</taxon>
    </lineage>
</organism>
<protein>
    <submittedName>
        <fullName evidence="1">Uncharacterized protein</fullName>
    </submittedName>
</protein>
<gene>
    <name evidence="1" type="ORF">T11_6352</name>
</gene>
<evidence type="ECO:0000313" key="2">
    <source>
        <dbReference type="Proteomes" id="UP000055024"/>
    </source>
</evidence>
<name>A0A0V1GMH4_9BILA</name>
<proteinExistence type="predicted"/>
<reference evidence="1 2" key="1">
    <citation type="submission" date="2015-01" db="EMBL/GenBank/DDBJ databases">
        <title>Evolution of Trichinella species and genotypes.</title>
        <authorList>
            <person name="Korhonen P.K."/>
            <person name="Edoardo P."/>
            <person name="Giuseppe L.R."/>
            <person name="Gasser R.B."/>
        </authorList>
    </citation>
    <scope>NUCLEOTIDE SEQUENCE [LARGE SCALE GENOMIC DNA]</scope>
    <source>
        <strain evidence="1">ISS1029</strain>
    </source>
</reference>
<accession>A0A0V1GMH4</accession>